<evidence type="ECO:0000313" key="2">
    <source>
        <dbReference type="EMBL" id="MBS4538640.1"/>
    </source>
</evidence>
<evidence type="ECO:0000259" key="1">
    <source>
        <dbReference type="PROSITE" id="PS51186"/>
    </source>
</evidence>
<protein>
    <submittedName>
        <fullName evidence="2">GNAT family N-acetyltransferase</fullName>
    </submittedName>
</protein>
<dbReference type="CDD" id="cd04301">
    <property type="entry name" value="NAT_SF"/>
    <property type="match status" value="1"/>
</dbReference>
<accession>A0A942Z989</accession>
<gene>
    <name evidence="2" type="ORF">GOQ27_09200</name>
</gene>
<dbReference type="GO" id="GO:0016747">
    <property type="term" value="F:acyltransferase activity, transferring groups other than amino-acyl groups"/>
    <property type="evidence" value="ECO:0007669"/>
    <property type="project" value="InterPro"/>
</dbReference>
<name>A0A942Z989_9FIRM</name>
<dbReference type="EMBL" id="WSFT01000036">
    <property type="protein sequence ID" value="MBS4538640.1"/>
    <property type="molecule type" value="Genomic_DNA"/>
</dbReference>
<dbReference type="SUPFAM" id="SSF55729">
    <property type="entry name" value="Acyl-CoA N-acyltransferases (Nat)"/>
    <property type="match status" value="1"/>
</dbReference>
<keyword evidence="3" id="KW-1185">Reference proteome</keyword>
<dbReference type="Pfam" id="PF00583">
    <property type="entry name" value="Acetyltransf_1"/>
    <property type="match status" value="1"/>
</dbReference>
<dbReference type="Gene3D" id="3.40.630.30">
    <property type="match status" value="1"/>
</dbReference>
<dbReference type="InterPro" id="IPR000182">
    <property type="entry name" value="GNAT_dom"/>
</dbReference>
<proteinExistence type="predicted"/>
<dbReference type="AlphaFoldDB" id="A0A942Z989"/>
<dbReference type="Proteomes" id="UP000724672">
    <property type="component" value="Unassembled WGS sequence"/>
</dbReference>
<evidence type="ECO:0000313" key="3">
    <source>
        <dbReference type="Proteomes" id="UP000724672"/>
    </source>
</evidence>
<feature type="domain" description="N-acetyltransferase" evidence="1">
    <location>
        <begin position="11"/>
        <end position="171"/>
    </location>
</feature>
<organism evidence="2 3">
    <name type="scientific">Anaeromonas frigoriresistens</name>
    <dbReference type="NCBI Taxonomy" id="2683708"/>
    <lineage>
        <taxon>Bacteria</taxon>
        <taxon>Bacillati</taxon>
        <taxon>Bacillota</taxon>
        <taxon>Tissierellia</taxon>
        <taxon>Tissierellales</taxon>
        <taxon>Thermohalobacteraceae</taxon>
        <taxon>Anaeromonas</taxon>
    </lineage>
</organism>
<reference evidence="2" key="1">
    <citation type="submission" date="2019-12" db="EMBL/GenBank/DDBJ databases">
        <title>Clostridiaceae gen. nov. sp. nov., isolated from sediment in Xinjiang, China.</title>
        <authorList>
            <person name="Zhang R."/>
        </authorList>
    </citation>
    <scope>NUCLEOTIDE SEQUENCE</scope>
    <source>
        <strain evidence="2">D2Q-11</strain>
    </source>
</reference>
<dbReference type="RefSeq" id="WP_203366560.1">
    <property type="nucleotide sequence ID" value="NZ_WSFT01000036.1"/>
</dbReference>
<comment type="caution">
    <text evidence="2">The sequence shown here is derived from an EMBL/GenBank/DDBJ whole genome shotgun (WGS) entry which is preliminary data.</text>
</comment>
<dbReference type="InterPro" id="IPR016181">
    <property type="entry name" value="Acyl_CoA_acyltransferase"/>
</dbReference>
<sequence>MITLKFINNLFDILPFKDTMWELLCLCDKDFYPPLSTRENNPLGPTKYFEGLFTDKSNFILAFSKDKLVGFSIFYHNYYEDLIAQYTPCNYVKIACVHPEHRGQKIASRFNRFIEEQLPFELVLPFIVRRTWSSNFPQMRLLQNYGYTLFHMFENDRGDGISTVFFSKCIQPMEAIS</sequence>
<dbReference type="PROSITE" id="PS51186">
    <property type="entry name" value="GNAT"/>
    <property type="match status" value="1"/>
</dbReference>